<dbReference type="AlphaFoldDB" id="A0A2H3D673"/>
<protein>
    <submittedName>
        <fullName evidence="2">Uncharacterized protein</fullName>
    </submittedName>
</protein>
<gene>
    <name evidence="2" type="ORF">ARMGADRAFT_1166724</name>
</gene>
<dbReference type="EMBL" id="KZ293664">
    <property type="protein sequence ID" value="PBK90745.1"/>
    <property type="molecule type" value="Genomic_DNA"/>
</dbReference>
<evidence type="ECO:0000313" key="2">
    <source>
        <dbReference type="EMBL" id="PBK90745.1"/>
    </source>
</evidence>
<dbReference type="CDD" id="cd21075">
    <property type="entry name" value="DBD_XPA-like"/>
    <property type="match status" value="1"/>
</dbReference>
<dbReference type="Gene3D" id="3.90.530.10">
    <property type="entry name" value="XPA C-terminal domain"/>
    <property type="match status" value="1"/>
</dbReference>
<dbReference type="InterPro" id="IPR037129">
    <property type="entry name" value="XPA_sf"/>
</dbReference>
<dbReference type="InParanoid" id="A0A2H3D673"/>
<keyword evidence="3" id="KW-1185">Reference proteome</keyword>
<reference evidence="3" key="1">
    <citation type="journal article" date="2017" name="Nat. Ecol. Evol.">
        <title>Genome expansion and lineage-specific genetic innovations in the forest pathogenic fungi Armillaria.</title>
        <authorList>
            <person name="Sipos G."/>
            <person name="Prasanna A.N."/>
            <person name="Walter M.C."/>
            <person name="O'Connor E."/>
            <person name="Balint B."/>
            <person name="Krizsan K."/>
            <person name="Kiss B."/>
            <person name="Hess J."/>
            <person name="Varga T."/>
            <person name="Slot J."/>
            <person name="Riley R."/>
            <person name="Boka B."/>
            <person name="Rigling D."/>
            <person name="Barry K."/>
            <person name="Lee J."/>
            <person name="Mihaltcheva S."/>
            <person name="LaButti K."/>
            <person name="Lipzen A."/>
            <person name="Waldron R."/>
            <person name="Moloney N.M."/>
            <person name="Sperisen C."/>
            <person name="Kredics L."/>
            <person name="Vagvoelgyi C."/>
            <person name="Patrignani A."/>
            <person name="Fitzpatrick D."/>
            <person name="Nagy I."/>
            <person name="Doyle S."/>
            <person name="Anderson J.B."/>
            <person name="Grigoriev I.V."/>
            <person name="Gueldener U."/>
            <person name="Muensterkoetter M."/>
            <person name="Nagy L.G."/>
        </authorList>
    </citation>
    <scope>NUCLEOTIDE SEQUENCE [LARGE SCALE GENOMIC DNA]</scope>
    <source>
        <strain evidence="3">Ar21-2</strain>
    </source>
</reference>
<dbReference type="Proteomes" id="UP000217790">
    <property type="component" value="Unassembled WGS sequence"/>
</dbReference>
<sequence>MSLNSGPSHSTPTTARKKRRPQSEIDAEKKVKEAKRERDMAYKTSLVAWKEIANFRLPENIPTITKGDAKKQYKLNDRDMGTLEFERRISNNGNNMKLYSLPKVQGLCRRKHGKLPDTVRDHEEFLDENYDPCLGTVTRPTAAELAKCLRSWVSDYDITPQAYTPPQLGSTKDTLPQDFAYRPLRRCELDGLERRNQSDGNDWTHPDSDGGVGPILYSGPTLDYRAVQ</sequence>
<evidence type="ECO:0000313" key="3">
    <source>
        <dbReference type="Proteomes" id="UP000217790"/>
    </source>
</evidence>
<name>A0A2H3D673_ARMGA</name>
<feature type="region of interest" description="Disordered" evidence="1">
    <location>
        <begin position="192"/>
        <end position="216"/>
    </location>
</feature>
<proteinExistence type="predicted"/>
<dbReference type="OrthoDB" id="3004196at2759"/>
<organism evidence="2 3">
    <name type="scientific">Armillaria gallica</name>
    <name type="common">Bulbous honey fungus</name>
    <name type="synonym">Armillaria bulbosa</name>
    <dbReference type="NCBI Taxonomy" id="47427"/>
    <lineage>
        <taxon>Eukaryota</taxon>
        <taxon>Fungi</taxon>
        <taxon>Dikarya</taxon>
        <taxon>Basidiomycota</taxon>
        <taxon>Agaricomycotina</taxon>
        <taxon>Agaricomycetes</taxon>
        <taxon>Agaricomycetidae</taxon>
        <taxon>Agaricales</taxon>
        <taxon>Marasmiineae</taxon>
        <taxon>Physalacriaceae</taxon>
        <taxon>Armillaria</taxon>
    </lineage>
</organism>
<feature type="compositionally biased region" description="Basic and acidic residues" evidence="1">
    <location>
        <begin position="21"/>
        <end position="38"/>
    </location>
</feature>
<feature type="compositionally biased region" description="Basic and acidic residues" evidence="1">
    <location>
        <begin position="192"/>
        <end position="208"/>
    </location>
</feature>
<feature type="region of interest" description="Disordered" evidence="1">
    <location>
        <begin position="1"/>
        <end position="38"/>
    </location>
</feature>
<evidence type="ECO:0000256" key="1">
    <source>
        <dbReference type="SAM" id="MobiDB-lite"/>
    </source>
</evidence>
<accession>A0A2H3D673</accession>
<feature type="compositionally biased region" description="Polar residues" evidence="1">
    <location>
        <begin position="1"/>
        <end position="14"/>
    </location>
</feature>